<evidence type="ECO:0000259" key="1">
    <source>
        <dbReference type="Pfam" id="PF07693"/>
    </source>
</evidence>
<dbReference type="Gene3D" id="3.40.50.300">
    <property type="entry name" value="P-loop containing nucleotide triphosphate hydrolases"/>
    <property type="match status" value="1"/>
</dbReference>
<accession>A0A0H3ERA3</accession>
<gene>
    <name evidence="2" type="primary">pifA</name>
    <name evidence="2" type="ordered locus">NRG857_30037</name>
</gene>
<evidence type="ECO:0000313" key="2">
    <source>
        <dbReference type="EMBL" id="ADR29880.1"/>
    </source>
</evidence>
<geneLocation type="plasmid" evidence="2 3">
    <name>pO83_CORR</name>
</geneLocation>
<organism evidence="2 3">
    <name type="scientific">Escherichia coli O83:H1 (strain NRG 857C / AIEC)</name>
    <dbReference type="NCBI Taxonomy" id="685038"/>
    <lineage>
        <taxon>Bacteria</taxon>
        <taxon>Pseudomonadati</taxon>
        <taxon>Pseudomonadota</taxon>
        <taxon>Gammaproteobacteria</taxon>
        <taxon>Enterobacterales</taxon>
        <taxon>Enterobacteriaceae</taxon>
        <taxon>Escherichia</taxon>
    </lineage>
</organism>
<dbReference type="InterPro" id="IPR027417">
    <property type="entry name" value="P-loop_NTPase"/>
</dbReference>
<dbReference type="PANTHER" id="PTHR22674">
    <property type="entry name" value="NTPASE, KAP FAMILY P-LOOP DOMAIN-CONTAINING 1"/>
    <property type="match status" value="1"/>
</dbReference>
<dbReference type="InterPro" id="IPR052754">
    <property type="entry name" value="NTPase_KAP_P-loop"/>
</dbReference>
<dbReference type="Proteomes" id="UP000008614">
    <property type="component" value="Plasmid pO83_CORR"/>
</dbReference>
<dbReference type="AlphaFoldDB" id="A0A0H3ERA3"/>
<feature type="domain" description="KAP NTPase" evidence="1">
    <location>
        <begin position="29"/>
        <end position="332"/>
    </location>
</feature>
<proteinExistence type="predicted"/>
<reference evidence="2 3" key="1">
    <citation type="journal article" date="2010" name="BMC Genomics">
        <title>Genome sequence of adherent-invasive Escherichia coli and comparative genomic analysis with other E. coli pathotypes.</title>
        <authorList>
            <person name="Nash J.H."/>
            <person name="Villegas A."/>
            <person name="Kropinski A.M."/>
            <person name="Aguilar-Valenzuela R."/>
            <person name="Konczy P."/>
            <person name="Mascarenhas M."/>
            <person name="Ziebell K."/>
            <person name="Torres A.G."/>
            <person name="Karmali M.A."/>
            <person name="Coombes B.K."/>
        </authorList>
    </citation>
    <scope>NUCLEOTIDE SEQUENCE [LARGE SCALE GENOMIC DNA]</scope>
    <source>
        <strain evidence="3">NRG 857C / AIEC</strain>
        <plasmid evidence="2">pO83_CORR</plasmid>
    </source>
</reference>
<dbReference type="KEGG" id="eln:NRG857_30037"/>
<dbReference type="HOGENOM" id="CLU_021357_0_0_6"/>
<dbReference type="PANTHER" id="PTHR22674:SF6">
    <property type="entry name" value="NTPASE KAP FAMILY P-LOOP DOMAIN-CONTAINING PROTEIN 1"/>
    <property type="match status" value="1"/>
</dbReference>
<dbReference type="Pfam" id="PF07693">
    <property type="entry name" value="KAP_NTPase"/>
    <property type="match status" value="1"/>
</dbReference>
<dbReference type="PATRIC" id="fig|685038.3.peg.4566"/>
<evidence type="ECO:0000313" key="3">
    <source>
        <dbReference type="Proteomes" id="UP000008614"/>
    </source>
</evidence>
<keyword evidence="3" id="KW-1185">Reference proteome</keyword>
<dbReference type="EMBL" id="CP001856">
    <property type="protein sequence ID" value="ADR29880.1"/>
    <property type="molecule type" value="Genomic_DNA"/>
</dbReference>
<name>A0A0H3ERA3_ECO8N</name>
<dbReference type="SUPFAM" id="SSF52540">
    <property type="entry name" value="P-loop containing nucleoside triphosphate hydrolases"/>
    <property type="match status" value="1"/>
</dbReference>
<sequence>MKILRQLWNQKGLDAAVEDVPEDRYGFGNIAENISRSILTLPLEASNVVGIEGAWGSGKTSLLNLILRNLALKKDAHTHVLHISPWLSGGSPVEALFLPVATVIQQEMEIRYPPKGFKKLWRKYLLSPEAQKVIEYAQDTSSRVLPLVQYIGQFSSIINWIAGGIKVFSDSRLAVDQKTTTKLRAEIAGQLVSLDLKFIVVMDDLDRLEPSQVAEVFRLVRAVADLPRFTHILCYDRQIITHAVEHALNIEDGSRYLQKIIQLSFKLPRPEAFDLRNEFRQRAEALYQQINNQPPDSGMVRDLIAVTDTYGAALSTPREIHQAINSLIFLYPGMRDFVYFPDLCLLQLIRVTNPALYDWTEHYLTERSVIETGQGMLSDGEKADFREGLIRCMKTFRASNADSFLTLADWIPGISGHNDEYLNLFEPVSEDFRHIQTTGKRLSSLTHWRYYFAFSSPQNVLPPEFFRQLFEQAGVSEKQQQLSELLLSKINSVGSLSGTWFEHILSRLTPGLIRERNFEECAGLVHFFFDHTDEVSTRFSIRNPWFSLREMAINEVVRHLLKHMQDIDETRTITLMEKLIVTGASPFWIADFMRDLIWEHGLAQNAVPSPSDALFSRDITERLRDRFAERMNQPELQQQLLLRKSLLGYLYAWRDMSSGETVKQWVREVTTTDEGLVNLLIRLQTSVFSSHRGAYRRIARDQVSPFFDDWPAVEEKLKVMLSGNELTPEQEALKTALENDD</sequence>
<dbReference type="RefSeq" id="WP_000698737.1">
    <property type="nucleotide sequence ID" value="NC_017659.1"/>
</dbReference>
<dbReference type="InterPro" id="IPR011646">
    <property type="entry name" value="KAP_P-loop"/>
</dbReference>
<protein>
    <submittedName>
        <fullName evidence="2">Phage inhibition protein</fullName>
    </submittedName>
</protein>
<keyword evidence="2" id="KW-0614">Plasmid</keyword>